<feature type="transmembrane region" description="Helical" evidence="1">
    <location>
        <begin position="42"/>
        <end position="62"/>
    </location>
</feature>
<keyword evidence="1" id="KW-1133">Transmembrane helix</keyword>
<gene>
    <name evidence="2" type="ORF">G3I70_31055</name>
</gene>
<dbReference type="AlphaFoldDB" id="A0A6L9QP68"/>
<feature type="transmembrane region" description="Helical" evidence="1">
    <location>
        <begin position="68"/>
        <end position="87"/>
    </location>
</feature>
<dbReference type="EMBL" id="JAAGLI010000843">
    <property type="protein sequence ID" value="NEA26908.1"/>
    <property type="molecule type" value="Genomic_DNA"/>
</dbReference>
<feature type="transmembrane region" description="Helical" evidence="1">
    <location>
        <begin position="139"/>
        <end position="157"/>
    </location>
</feature>
<keyword evidence="1" id="KW-0812">Transmembrane</keyword>
<accession>A0A6L9QP68</accession>
<dbReference type="RefSeq" id="WP_163060964.1">
    <property type="nucleotide sequence ID" value="NZ_JAAGLI010000843.1"/>
</dbReference>
<sequence>MKPDAVKRIVAVHIKDRHSAAAEQYSDGEGHRRGPVRDGGRFSLVAVPILSTAFGYIGGNVIDQRIGMAAFGLIWGIAAMWVAPRLARLGARSAGHANAPVYIMLPLACMALGGSILGHLAGPTPSGFLQLVQHDGYTLFFYALHGPFEWLLMPWALMVNWADPRRRRLLVITATIFYAGRVTSALYFAPAALDWGDHPAEAAAETDQVALWVHLDLVRVAVQDAVIAALLLPAALHREFSRNDVLPRGRAMD</sequence>
<evidence type="ECO:0000256" key="1">
    <source>
        <dbReference type="SAM" id="Phobius"/>
    </source>
</evidence>
<reference evidence="2 3" key="1">
    <citation type="submission" date="2020-01" db="EMBL/GenBank/DDBJ databases">
        <title>Insect and environment-associated Actinomycetes.</title>
        <authorList>
            <person name="Currrie C."/>
            <person name="Chevrette M."/>
            <person name="Carlson C."/>
            <person name="Stubbendieck R."/>
            <person name="Wendt-Pienkowski E."/>
        </authorList>
    </citation>
    <scope>NUCLEOTIDE SEQUENCE [LARGE SCALE GENOMIC DNA]</scope>
    <source>
        <strain evidence="2 3">SID10258</strain>
    </source>
</reference>
<evidence type="ECO:0000313" key="3">
    <source>
        <dbReference type="Proteomes" id="UP000475532"/>
    </source>
</evidence>
<feature type="transmembrane region" description="Helical" evidence="1">
    <location>
        <begin position="169"/>
        <end position="189"/>
    </location>
</feature>
<organism evidence="2 3">
    <name type="scientific">Actinomadura bangladeshensis</name>
    <dbReference type="NCBI Taxonomy" id="453573"/>
    <lineage>
        <taxon>Bacteria</taxon>
        <taxon>Bacillati</taxon>
        <taxon>Actinomycetota</taxon>
        <taxon>Actinomycetes</taxon>
        <taxon>Streptosporangiales</taxon>
        <taxon>Thermomonosporaceae</taxon>
        <taxon>Actinomadura</taxon>
    </lineage>
</organism>
<comment type="caution">
    <text evidence="2">The sequence shown here is derived from an EMBL/GenBank/DDBJ whole genome shotgun (WGS) entry which is preliminary data.</text>
</comment>
<dbReference type="Proteomes" id="UP000475532">
    <property type="component" value="Unassembled WGS sequence"/>
</dbReference>
<keyword evidence="1" id="KW-0472">Membrane</keyword>
<name>A0A6L9QP68_9ACTN</name>
<feature type="transmembrane region" description="Helical" evidence="1">
    <location>
        <begin position="99"/>
        <end position="119"/>
    </location>
</feature>
<proteinExistence type="predicted"/>
<protein>
    <submittedName>
        <fullName evidence="2">Uncharacterized protein</fullName>
    </submittedName>
</protein>
<evidence type="ECO:0000313" key="2">
    <source>
        <dbReference type="EMBL" id="NEA26908.1"/>
    </source>
</evidence>